<feature type="signal peptide" evidence="2">
    <location>
        <begin position="1"/>
        <end position="21"/>
    </location>
</feature>
<dbReference type="GO" id="GO:1990281">
    <property type="term" value="C:efflux pump complex"/>
    <property type="evidence" value="ECO:0007669"/>
    <property type="project" value="TreeGrafter"/>
</dbReference>
<dbReference type="InterPro" id="IPR006143">
    <property type="entry name" value="RND_pump_MFP"/>
</dbReference>
<gene>
    <name evidence="3" type="ORF">EDC26_11838</name>
</gene>
<dbReference type="EMBL" id="SMAJ01000018">
    <property type="protein sequence ID" value="TCT02540.1"/>
    <property type="molecule type" value="Genomic_DNA"/>
</dbReference>
<accession>A0A4R3LQ64</accession>
<evidence type="ECO:0000256" key="1">
    <source>
        <dbReference type="ARBA" id="ARBA00009477"/>
    </source>
</evidence>
<keyword evidence="4" id="KW-1185">Reference proteome</keyword>
<evidence type="ECO:0000256" key="2">
    <source>
        <dbReference type="SAM" id="SignalP"/>
    </source>
</evidence>
<dbReference type="PANTHER" id="PTHR30469">
    <property type="entry name" value="MULTIDRUG RESISTANCE PROTEIN MDTA"/>
    <property type="match status" value="1"/>
</dbReference>
<dbReference type="PROSITE" id="PS51257">
    <property type="entry name" value="PROKAR_LIPOPROTEIN"/>
    <property type="match status" value="1"/>
</dbReference>
<proteinExistence type="inferred from homology"/>
<dbReference type="RefSeq" id="WP_132585004.1">
    <property type="nucleotide sequence ID" value="NZ_SMAJ01000018.1"/>
</dbReference>
<dbReference type="GO" id="GO:0015562">
    <property type="term" value="F:efflux transmembrane transporter activity"/>
    <property type="evidence" value="ECO:0007669"/>
    <property type="project" value="TreeGrafter"/>
</dbReference>
<dbReference type="Gene3D" id="2.40.50.100">
    <property type="match status" value="1"/>
</dbReference>
<evidence type="ECO:0000313" key="3">
    <source>
        <dbReference type="EMBL" id="TCT02540.1"/>
    </source>
</evidence>
<organism evidence="3 4">
    <name type="scientific">Paralcaligenes ureilyticus</name>
    <dbReference type="NCBI Taxonomy" id="627131"/>
    <lineage>
        <taxon>Bacteria</taxon>
        <taxon>Pseudomonadati</taxon>
        <taxon>Pseudomonadota</taxon>
        <taxon>Betaproteobacteria</taxon>
        <taxon>Burkholderiales</taxon>
        <taxon>Alcaligenaceae</taxon>
        <taxon>Paralcaligenes</taxon>
    </lineage>
</organism>
<dbReference type="OrthoDB" id="8992784at2"/>
<dbReference type="Gene3D" id="2.40.420.20">
    <property type="match status" value="1"/>
</dbReference>
<keyword evidence="2" id="KW-0732">Signal</keyword>
<reference evidence="3 4" key="1">
    <citation type="submission" date="2019-03" db="EMBL/GenBank/DDBJ databases">
        <title>Genomic Encyclopedia of Type Strains, Phase IV (KMG-IV): sequencing the most valuable type-strain genomes for metagenomic binning, comparative biology and taxonomic classification.</title>
        <authorList>
            <person name="Goeker M."/>
        </authorList>
    </citation>
    <scope>NUCLEOTIDE SEQUENCE [LARGE SCALE GENOMIC DNA]</scope>
    <source>
        <strain evidence="3 4">DSM 24591</strain>
    </source>
</reference>
<comment type="similarity">
    <text evidence="1">Belongs to the membrane fusion protein (MFP) (TC 8.A.1) family.</text>
</comment>
<dbReference type="NCBIfam" id="TIGR01730">
    <property type="entry name" value="RND_mfp"/>
    <property type="match status" value="1"/>
</dbReference>
<sequence>MKYQSIFSIALLAVWSGCGFAAQPGAEQPSVLVTVTAIRQGNLPHTITAYGAVLSLPSARHVITAQTSETVGDVYAHEGDEVAPGAPLLQLIPGAQTAAAYTQAQSALRDAEQLVARTRDMLGQHLATAQQLANALKTRSDARAALGALKAQGAAGTMTLRAPFRAIVSRLLVSPGMFASNGTPLIDLIKADDLTLRVGVTPPEAMLVNAGNAAQVTALVGRQDVTGVVSHRSSIIDPSTGLVSVDISLPADKLIPGEAAKAVITVGQTRGYVVPHAAILVDPHGKSYVVQVDGKKARKVPVLVAGTHDDKDAIRGSGLRADQLLVLNGNYQLDDGANIRLGVQHDGSGK</sequence>
<dbReference type="SUPFAM" id="SSF111369">
    <property type="entry name" value="HlyD-like secretion proteins"/>
    <property type="match status" value="1"/>
</dbReference>
<dbReference type="Gene3D" id="2.40.30.170">
    <property type="match status" value="1"/>
</dbReference>
<name>A0A4R3LQ64_9BURK</name>
<evidence type="ECO:0000313" key="4">
    <source>
        <dbReference type="Proteomes" id="UP000295525"/>
    </source>
</evidence>
<comment type="caution">
    <text evidence="3">The sequence shown here is derived from an EMBL/GenBank/DDBJ whole genome shotgun (WGS) entry which is preliminary data.</text>
</comment>
<dbReference type="PANTHER" id="PTHR30469:SF15">
    <property type="entry name" value="HLYD FAMILY OF SECRETION PROTEINS"/>
    <property type="match status" value="1"/>
</dbReference>
<dbReference type="Gene3D" id="1.10.287.470">
    <property type="entry name" value="Helix hairpin bin"/>
    <property type="match status" value="1"/>
</dbReference>
<feature type="chain" id="PRO_5020599986" evidence="2">
    <location>
        <begin position="22"/>
        <end position="350"/>
    </location>
</feature>
<dbReference type="AlphaFoldDB" id="A0A4R3LQ64"/>
<dbReference type="Proteomes" id="UP000295525">
    <property type="component" value="Unassembled WGS sequence"/>
</dbReference>
<protein>
    <submittedName>
        <fullName evidence="3">RND family efflux transporter MFP subunit</fullName>
    </submittedName>
</protein>